<dbReference type="OrthoDB" id="5428138at2759"/>
<feature type="region of interest" description="Disordered" evidence="1">
    <location>
        <begin position="717"/>
        <end position="745"/>
    </location>
</feature>
<keyword evidence="3" id="KW-1185">Reference proteome</keyword>
<dbReference type="AlphaFoldDB" id="A0A2T4C8N0"/>
<evidence type="ECO:0000256" key="1">
    <source>
        <dbReference type="SAM" id="MobiDB-lite"/>
    </source>
</evidence>
<sequence length="766" mass="87949">MEPDDEDSPSPLTRYGMVESRKRLEEFGFHPEVTARPLKELEQELTSHLRRKINRPSRQSFRERQRRKLQLPEGGNTMRKGRSGRFHPKTAQGGRDALTSCGPLTRGPWYPTERLEKIVSEAAIKTLISKAAAATKGRKEQLTMEFIMAHIHLGARILNHVFAHGHKAARNLALTSSKMFKLVTENANRWDFSSGLYSIKSPSSVFVAMVPFQSTHEIKDVLSKYSFPVNSAEWIAERQRLESQGHPDGQKLRAIGVEHEFFQKARKFRKQCLRRNGPYWATGNTEIDPRTTMSAVKWWHNNKEAINIMGSLKALRSMWSANQFEGKANRAYQMPMSIAMDALHKLMTEMHTVSTYIEVVHLHDVPLVDRRMLAVMMRGMPHVVQVGVYRCPLIDFGDLIPILDLIYEINTGRRKSKKTAIEGFDFYPNFEDGMPYEHQLAATYGLTWGPLPMNLVQRGFYGILLKAAMKAKAMELGQLFEKHGALMDWLAKVPNVPLGPYCFLDALYRYLEVGDEDPGRDDKRTQATYDLLKPIRVALEPSVSLDWPVYYTKQMGRKYFCSSCGYETFRELFPTRATWLPRYRRTCGACEMQAALDEENDHCKAWRLDLLDIICPLWQRRKFNMDAPLYSNGAGLISLESTETNRESHLAPELHNMPLIRDNKRNWDSLVGLPSLENIAKGSITAGLWEEAVALGFRYDLQRRGILELRQRYNRQRNGVPAFPPSREDGGAPDHEDELQPASTRRSFFDHRKALDVTNRMRLSGW</sequence>
<feature type="region of interest" description="Disordered" evidence="1">
    <location>
        <begin position="55"/>
        <end position="103"/>
    </location>
</feature>
<evidence type="ECO:0000313" key="2">
    <source>
        <dbReference type="EMBL" id="PTB77931.1"/>
    </source>
</evidence>
<feature type="compositionally biased region" description="Basic residues" evidence="1">
    <location>
        <begin position="79"/>
        <end position="88"/>
    </location>
</feature>
<protein>
    <submittedName>
        <fullName evidence="2">Uncharacterized protein</fullName>
    </submittedName>
</protein>
<dbReference type="Proteomes" id="UP000240760">
    <property type="component" value="Unassembled WGS sequence"/>
</dbReference>
<gene>
    <name evidence="2" type="ORF">M440DRAFT_1227912</name>
</gene>
<proteinExistence type="predicted"/>
<organism evidence="2 3">
    <name type="scientific">Trichoderma longibrachiatum ATCC 18648</name>
    <dbReference type="NCBI Taxonomy" id="983965"/>
    <lineage>
        <taxon>Eukaryota</taxon>
        <taxon>Fungi</taxon>
        <taxon>Dikarya</taxon>
        <taxon>Ascomycota</taxon>
        <taxon>Pezizomycotina</taxon>
        <taxon>Sordariomycetes</taxon>
        <taxon>Hypocreomycetidae</taxon>
        <taxon>Hypocreales</taxon>
        <taxon>Hypocreaceae</taxon>
        <taxon>Trichoderma</taxon>
    </lineage>
</organism>
<dbReference type="STRING" id="983965.A0A2T4C8N0"/>
<evidence type="ECO:0000313" key="3">
    <source>
        <dbReference type="Proteomes" id="UP000240760"/>
    </source>
</evidence>
<name>A0A2T4C8N0_TRILO</name>
<dbReference type="EMBL" id="KZ679130">
    <property type="protein sequence ID" value="PTB77931.1"/>
    <property type="molecule type" value="Genomic_DNA"/>
</dbReference>
<reference evidence="2 3" key="1">
    <citation type="submission" date="2016-07" db="EMBL/GenBank/DDBJ databases">
        <title>Multiple horizontal gene transfer events from other fungi enriched the ability of initially mycotrophic Trichoderma (Ascomycota) to feed on dead plant biomass.</title>
        <authorList>
            <consortium name="DOE Joint Genome Institute"/>
            <person name="Aerts A."/>
            <person name="Atanasova L."/>
            <person name="Chenthamara K."/>
            <person name="Zhang J."/>
            <person name="Grujic M."/>
            <person name="Henrissat B."/>
            <person name="Kuo A."/>
            <person name="Salamov A."/>
            <person name="Lipzen A."/>
            <person name="Labutti K."/>
            <person name="Barry K."/>
            <person name="Miao Y."/>
            <person name="Rahimi M.J."/>
            <person name="Shen Q."/>
            <person name="Grigoriev I.V."/>
            <person name="Kubicek C.P."/>
            <person name="Druzhinina I.S."/>
        </authorList>
    </citation>
    <scope>NUCLEOTIDE SEQUENCE [LARGE SCALE GENOMIC DNA]</scope>
    <source>
        <strain evidence="2 3">ATCC 18648</strain>
    </source>
</reference>
<accession>A0A2T4C8N0</accession>